<dbReference type="Proteomes" id="UP000824540">
    <property type="component" value="Unassembled WGS sequence"/>
</dbReference>
<dbReference type="EMBL" id="JAFBMS010000017">
    <property type="protein sequence ID" value="KAG9345765.1"/>
    <property type="molecule type" value="Genomic_DNA"/>
</dbReference>
<accession>A0A8T2NZI6</accession>
<gene>
    <name evidence="2" type="ORF">JZ751_008909</name>
</gene>
<proteinExistence type="predicted"/>
<evidence type="ECO:0000313" key="3">
    <source>
        <dbReference type="Proteomes" id="UP000824540"/>
    </source>
</evidence>
<feature type="signal peptide" evidence="1">
    <location>
        <begin position="1"/>
        <end position="21"/>
    </location>
</feature>
<dbReference type="AlphaFoldDB" id="A0A8T2NZI6"/>
<feature type="chain" id="PRO_5035936034" evidence="1">
    <location>
        <begin position="22"/>
        <end position="100"/>
    </location>
</feature>
<sequence>MKIPTAFTVSCLSILRTKGLASSLPAPFCPISPAPLLLTKLKAPVAREGAGRQEVATEALTLYRGIVHRTPNSSNCELTKLLNMFRGEPVLQIVLDGMLN</sequence>
<protein>
    <submittedName>
        <fullName evidence="2">Uncharacterized protein</fullName>
    </submittedName>
</protein>
<comment type="caution">
    <text evidence="2">The sequence shown here is derived from an EMBL/GenBank/DDBJ whole genome shotgun (WGS) entry which is preliminary data.</text>
</comment>
<organism evidence="2 3">
    <name type="scientific">Albula glossodonta</name>
    <name type="common">roundjaw bonefish</name>
    <dbReference type="NCBI Taxonomy" id="121402"/>
    <lineage>
        <taxon>Eukaryota</taxon>
        <taxon>Metazoa</taxon>
        <taxon>Chordata</taxon>
        <taxon>Craniata</taxon>
        <taxon>Vertebrata</taxon>
        <taxon>Euteleostomi</taxon>
        <taxon>Actinopterygii</taxon>
        <taxon>Neopterygii</taxon>
        <taxon>Teleostei</taxon>
        <taxon>Albuliformes</taxon>
        <taxon>Albulidae</taxon>
        <taxon>Albula</taxon>
    </lineage>
</organism>
<reference evidence="2" key="1">
    <citation type="thesis" date="2021" institute="BYU ScholarsArchive" country="Provo, UT, USA">
        <title>Applications of and Algorithms for Genome Assembly and Genomic Analyses with an Emphasis on Marine Teleosts.</title>
        <authorList>
            <person name="Pickett B.D."/>
        </authorList>
    </citation>
    <scope>NUCLEOTIDE SEQUENCE</scope>
    <source>
        <strain evidence="2">HI-2016</strain>
    </source>
</reference>
<evidence type="ECO:0000256" key="1">
    <source>
        <dbReference type="SAM" id="SignalP"/>
    </source>
</evidence>
<keyword evidence="3" id="KW-1185">Reference proteome</keyword>
<keyword evidence="1" id="KW-0732">Signal</keyword>
<evidence type="ECO:0000313" key="2">
    <source>
        <dbReference type="EMBL" id="KAG9345765.1"/>
    </source>
</evidence>
<name>A0A8T2NZI6_9TELE</name>